<dbReference type="EMBL" id="JAFBEB010000016">
    <property type="protein sequence ID" value="MBM7591847.1"/>
    <property type="molecule type" value="Genomic_DNA"/>
</dbReference>
<dbReference type="RefSeq" id="WP_204519530.1">
    <property type="nucleotide sequence ID" value="NZ_BAABIN010000017.1"/>
</dbReference>
<dbReference type="InterPro" id="IPR007421">
    <property type="entry name" value="Schlafen_AlbA_2_dom"/>
</dbReference>
<protein>
    <recommendedName>
        <fullName evidence="1">Schlafen AlbA-2 domain-containing protein</fullName>
    </recommendedName>
</protein>
<dbReference type="Proteomes" id="UP000717624">
    <property type="component" value="Unassembled WGS sequence"/>
</dbReference>
<keyword evidence="3" id="KW-1185">Reference proteome</keyword>
<accession>A0A938XX69</accession>
<comment type="caution">
    <text evidence="2">The sequence shown here is derived from an EMBL/GenBank/DDBJ whole genome shotgun (WGS) entry which is preliminary data.</text>
</comment>
<evidence type="ECO:0000313" key="2">
    <source>
        <dbReference type="EMBL" id="MBM7591847.1"/>
    </source>
</evidence>
<dbReference type="PANTHER" id="PTHR30595:SF6">
    <property type="entry name" value="SCHLAFEN ALBA-2 DOMAIN-CONTAINING PROTEIN"/>
    <property type="match status" value="1"/>
</dbReference>
<feature type="domain" description="Schlafen AlbA-2" evidence="1">
    <location>
        <begin position="17"/>
        <end position="142"/>
    </location>
</feature>
<name>A0A938XX69_9BACL</name>
<evidence type="ECO:0000313" key="3">
    <source>
        <dbReference type="Proteomes" id="UP000717624"/>
    </source>
</evidence>
<dbReference type="AlphaFoldDB" id="A0A938XX69"/>
<dbReference type="Gene3D" id="3.30.950.30">
    <property type="entry name" value="Schlafen, AAA domain"/>
    <property type="match status" value="1"/>
</dbReference>
<dbReference type="PANTHER" id="PTHR30595">
    <property type="entry name" value="GLPR-RELATED TRANSCRIPTIONAL REPRESSOR"/>
    <property type="match status" value="1"/>
</dbReference>
<organism evidence="2 3">
    <name type="scientific">Brevibacillus fulvus</name>
    <dbReference type="NCBI Taxonomy" id="1125967"/>
    <lineage>
        <taxon>Bacteria</taxon>
        <taxon>Bacillati</taxon>
        <taxon>Bacillota</taxon>
        <taxon>Bacilli</taxon>
        <taxon>Bacillales</taxon>
        <taxon>Paenibacillaceae</taxon>
        <taxon>Brevibacillus</taxon>
    </lineage>
</organism>
<proteinExistence type="predicted"/>
<reference evidence="2" key="1">
    <citation type="submission" date="2021-01" db="EMBL/GenBank/DDBJ databases">
        <title>Genomic Encyclopedia of Type Strains, Phase IV (KMG-IV): sequencing the most valuable type-strain genomes for metagenomic binning, comparative biology and taxonomic classification.</title>
        <authorList>
            <person name="Goeker M."/>
        </authorList>
    </citation>
    <scope>NUCLEOTIDE SEQUENCE</scope>
    <source>
        <strain evidence="2">DSM 25523</strain>
    </source>
</reference>
<dbReference type="Pfam" id="PF04326">
    <property type="entry name" value="SLFN_AlbA_2"/>
    <property type="match status" value="1"/>
</dbReference>
<gene>
    <name evidence="2" type="ORF">JOD01_003499</name>
</gene>
<sequence>MYNHDYLVELIEKGYECDYLDFKAIQYSKDRYSHLLKDIMAMANSMVDKNKYIIIGVKDKPNGDREILGIDDSAHIDSSELHQLISSNIEPFVNFNYFTFMYKGKKLAVLELYNNTNKPYMMKKKYKDLDAGYCMVRKGSQQAIAVRSDYDLFYQNKDKFEIIIMDNTLWATDDKNGCAKLMTSLRNLTNNPITIKFGRLVIKNMNNEVLTQHPLYGLNDYVGADFLLGLSPKSEKTGELLFGFTSTQSLQLGLDVDGYTDEEFIFELFLFDTVGNEYSVSVTNANVIAKGEFLWKVRARQIGQ</sequence>
<evidence type="ECO:0000259" key="1">
    <source>
        <dbReference type="Pfam" id="PF04326"/>
    </source>
</evidence>
<dbReference type="InterPro" id="IPR038461">
    <property type="entry name" value="Schlafen_AlbA_2_dom_sf"/>
</dbReference>